<protein>
    <submittedName>
        <fullName evidence="1">Uncharacterized protein</fullName>
    </submittedName>
</protein>
<dbReference type="AlphaFoldDB" id="A0A645FEX3"/>
<gene>
    <name evidence="1" type="ORF">SDC9_160268</name>
</gene>
<comment type="caution">
    <text evidence="1">The sequence shown here is derived from an EMBL/GenBank/DDBJ whole genome shotgun (WGS) entry which is preliminary data.</text>
</comment>
<organism evidence="1">
    <name type="scientific">bioreactor metagenome</name>
    <dbReference type="NCBI Taxonomy" id="1076179"/>
    <lineage>
        <taxon>unclassified sequences</taxon>
        <taxon>metagenomes</taxon>
        <taxon>ecological metagenomes</taxon>
    </lineage>
</organism>
<reference evidence="1" key="1">
    <citation type="submission" date="2019-08" db="EMBL/GenBank/DDBJ databases">
        <authorList>
            <person name="Kucharzyk K."/>
            <person name="Murdoch R.W."/>
            <person name="Higgins S."/>
            <person name="Loffler F."/>
        </authorList>
    </citation>
    <scope>NUCLEOTIDE SEQUENCE</scope>
</reference>
<dbReference type="EMBL" id="VSSQ01059377">
    <property type="protein sequence ID" value="MPN12948.1"/>
    <property type="molecule type" value="Genomic_DNA"/>
</dbReference>
<sequence>MATALIDGANFLNSFIQLYTNDVGAIINDFFSLLDNIKAIV</sequence>
<evidence type="ECO:0000313" key="1">
    <source>
        <dbReference type="EMBL" id="MPN12948.1"/>
    </source>
</evidence>
<accession>A0A645FEX3</accession>
<proteinExistence type="predicted"/>
<name>A0A645FEX3_9ZZZZ</name>